<evidence type="ECO:0000313" key="1">
    <source>
        <dbReference type="EMBL" id="KYH29803.1"/>
    </source>
</evidence>
<accession>A0A151AQD3</accession>
<sequence length="253" mass="30472">MGRNMLLTISKEYIKTLEFNNKFLKNKKIDYESMLNEEKINVNFKNRNVYIIIEGEEIYIKYLKLPNIKNKHSLNSIIKNELIFMYGKKSENIFYTYTILNEENNELEVLVFCIYCDKLSCLEKCINDNRVKKINLIQFCFLNYFEKRIEEKDYVFLFRFNNSLYILGVMKKRMIANRIINEVDCNYDLIVDGLDYVLHKLDQYNGKVSKIYSANFNDKEFIDYINNLMKYKYVDLGSLSSNKMIEYFTITRK</sequence>
<dbReference type="STRING" id="1121305.CLCOL_04410"/>
<reference evidence="1 2" key="1">
    <citation type="submission" date="2016-02" db="EMBL/GenBank/DDBJ databases">
        <title>Genome sequence of Clostridium colicanis DSM 13634.</title>
        <authorList>
            <person name="Poehlein A."/>
            <person name="Daniel R."/>
        </authorList>
    </citation>
    <scope>NUCLEOTIDE SEQUENCE [LARGE SCALE GENOMIC DNA]</scope>
    <source>
        <strain evidence="1 2">DSM 13634</strain>
    </source>
</reference>
<evidence type="ECO:0000313" key="2">
    <source>
        <dbReference type="Proteomes" id="UP000075374"/>
    </source>
</evidence>
<dbReference type="Proteomes" id="UP000075374">
    <property type="component" value="Unassembled WGS sequence"/>
</dbReference>
<comment type="caution">
    <text evidence="1">The sequence shown here is derived from an EMBL/GenBank/DDBJ whole genome shotgun (WGS) entry which is preliminary data.</text>
</comment>
<protein>
    <submittedName>
        <fullName evidence="1">Uncharacterized protein</fullName>
    </submittedName>
</protein>
<dbReference type="RefSeq" id="WP_061857373.1">
    <property type="nucleotide sequence ID" value="NZ_LTBB01000002.1"/>
</dbReference>
<dbReference type="AlphaFoldDB" id="A0A151AQD3"/>
<organism evidence="1 2">
    <name type="scientific">Clostridium colicanis DSM 13634</name>
    <dbReference type="NCBI Taxonomy" id="1121305"/>
    <lineage>
        <taxon>Bacteria</taxon>
        <taxon>Bacillati</taxon>
        <taxon>Bacillota</taxon>
        <taxon>Clostridia</taxon>
        <taxon>Eubacteriales</taxon>
        <taxon>Clostridiaceae</taxon>
        <taxon>Clostridium</taxon>
    </lineage>
</organism>
<dbReference type="PATRIC" id="fig|1121305.3.peg.443"/>
<name>A0A151AQD3_9CLOT</name>
<keyword evidence="2" id="KW-1185">Reference proteome</keyword>
<gene>
    <name evidence="1" type="ORF">CLCOL_04410</name>
</gene>
<proteinExistence type="predicted"/>
<dbReference type="EMBL" id="LTBB01000002">
    <property type="protein sequence ID" value="KYH29803.1"/>
    <property type="molecule type" value="Genomic_DNA"/>
</dbReference>